<dbReference type="Proteomes" id="UP001500457">
    <property type="component" value="Unassembled WGS sequence"/>
</dbReference>
<feature type="compositionally biased region" description="Basic and acidic residues" evidence="1">
    <location>
        <begin position="31"/>
        <end position="43"/>
    </location>
</feature>
<proteinExistence type="predicted"/>
<reference evidence="3" key="1">
    <citation type="journal article" date="2019" name="Int. J. Syst. Evol. Microbiol.">
        <title>The Global Catalogue of Microorganisms (GCM) 10K type strain sequencing project: providing services to taxonomists for standard genome sequencing and annotation.</title>
        <authorList>
            <consortium name="The Broad Institute Genomics Platform"/>
            <consortium name="The Broad Institute Genome Sequencing Center for Infectious Disease"/>
            <person name="Wu L."/>
            <person name="Ma J."/>
        </authorList>
    </citation>
    <scope>NUCLEOTIDE SEQUENCE [LARGE SCALE GENOMIC DNA]</scope>
    <source>
        <strain evidence="3">JCM 17983</strain>
    </source>
</reference>
<evidence type="ECO:0000313" key="3">
    <source>
        <dbReference type="Proteomes" id="UP001500457"/>
    </source>
</evidence>
<evidence type="ECO:0000313" key="2">
    <source>
        <dbReference type="EMBL" id="GAA4865958.1"/>
    </source>
</evidence>
<dbReference type="RefSeq" id="WP_274229868.1">
    <property type="nucleotide sequence ID" value="NZ_BAABHQ010000002.1"/>
</dbReference>
<gene>
    <name evidence="2" type="ORF">GCM10023203_12680</name>
</gene>
<feature type="region of interest" description="Disordered" evidence="1">
    <location>
        <begin position="105"/>
        <end position="144"/>
    </location>
</feature>
<accession>A0ABP9E1R2</accession>
<comment type="caution">
    <text evidence="2">The sequence shown here is derived from an EMBL/GenBank/DDBJ whole genome shotgun (WGS) entry which is preliminary data.</text>
</comment>
<keyword evidence="3" id="KW-1185">Reference proteome</keyword>
<evidence type="ECO:0000256" key="1">
    <source>
        <dbReference type="SAM" id="MobiDB-lite"/>
    </source>
</evidence>
<feature type="compositionally biased region" description="Low complexity" evidence="1">
    <location>
        <begin position="111"/>
        <end position="138"/>
    </location>
</feature>
<protein>
    <submittedName>
        <fullName evidence="2">Uncharacterized protein</fullName>
    </submittedName>
</protein>
<organism evidence="2 3">
    <name type="scientific">Actinomycetospora straminea</name>
    <dbReference type="NCBI Taxonomy" id="663607"/>
    <lineage>
        <taxon>Bacteria</taxon>
        <taxon>Bacillati</taxon>
        <taxon>Actinomycetota</taxon>
        <taxon>Actinomycetes</taxon>
        <taxon>Pseudonocardiales</taxon>
        <taxon>Pseudonocardiaceae</taxon>
        <taxon>Actinomycetospora</taxon>
    </lineage>
</organism>
<feature type="region of interest" description="Disordered" evidence="1">
    <location>
        <begin position="1"/>
        <end position="54"/>
    </location>
</feature>
<name>A0ABP9E1R2_9PSEU</name>
<dbReference type="EMBL" id="BAABHQ010000002">
    <property type="protein sequence ID" value="GAA4865958.1"/>
    <property type="molecule type" value="Genomic_DNA"/>
</dbReference>
<sequence>MDSVPPVHGPARGLDDVLAELGGGPDDVPDDADHTDHTDHTDTDDGPPPDLPEVVEAVSGRARDLHRLADRLGGDDATTGGLSAVALLRAHAGAVGDLAEHLLAAGGGHADGTPGTAAADADGPEDAGPGPRPAAARGVPRSVG</sequence>